<organism evidence="3 4">
    <name type="scientific">Corynebacterium rouxii</name>
    <dbReference type="NCBI Taxonomy" id="2719119"/>
    <lineage>
        <taxon>Bacteria</taxon>
        <taxon>Bacillati</taxon>
        <taxon>Actinomycetota</taxon>
        <taxon>Actinomycetes</taxon>
        <taxon>Mycobacteriales</taxon>
        <taxon>Corynebacteriaceae</taxon>
        <taxon>Corynebacterium</taxon>
    </lineage>
</organism>
<reference evidence="3 4" key="1">
    <citation type="submission" date="2023-03" db="EMBL/GenBank/DDBJ databases">
        <title>Whole genome sequence of the first Corynebacterium rouxii strains isolated in Brazil: a recent member of Corynebacterium diphtheriae complex.</title>
        <authorList>
            <person name="Vieira V."/>
            <person name="Ramos J.N."/>
            <person name="Araujo M.R.B."/>
            <person name="Baio P.V."/>
            <person name="Sant'Anna L.O."/>
            <person name="Veras J.F.C."/>
            <person name="Vieira E.M.D."/>
            <person name="Sousa M.A.B."/>
            <person name="Camargo C.H."/>
            <person name="Sacchi C.T."/>
            <person name="Campos K.R."/>
            <person name="Santos M.B.N."/>
            <person name="Bokermann S."/>
            <person name="Alvim L.B."/>
            <person name="Santos L.S."/>
            <person name="Mattos-Guaraldi A.L."/>
        </authorList>
    </citation>
    <scope>NUCLEOTIDE SEQUENCE [LARGE SCALE GENOMIC DNA]</scope>
    <source>
        <strain evidence="3 4">70862</strain>
    </source>
</reference>
<keyword evidence="2" id="KW-0472">Membrane</keyword>
<comment type="caution">
    <text evidence="3">The sequence shown here is derived from an EMBL/GenBank/DDBJ whole genome shotgun (WGS) entry which is preliminary data.</text>
</comment>
<evidence type="ECO:0000256" key="1">
    <source>
        <dbReference type="ARBA" id="ARBA00022729"/>
    </source>
</evidence>
<dbReference type="Gene3D" id="2.60.40.1240">
    <property type="match status" value="1"/>
</dbReference>
<feature type="transmembrane region" description="Helical" evidence="2">
    <location>
        <begin position="14"/>
        <end position="37"/>
    </location>
</feature>
<accession>A0ABU3PKU8</accession>
<evidence type="ECO:0000313" key="4">
    <source>
        <dbReference type="Proteomes" id="UP001265983"/>
    </source>
</evidence>
<keyword evidence="2" id="KW-1133">Transmembrane helix</keyword>
<keyword evidence="4" id="KW-1185">Reference proteome</keyword>
<dbReference type="Proteomes" id="UP001265983">
    <property type="component" value="Unassembled WGS sequence"/>
</dbReference>
<dbReference type="RefSeq" id="WP_315643152.1">
    <property type="nucleotide sequence ID" value="NZ_JARUHM010000003.1"/>
</dbReference>
<protein>
    <recommendedName>
        <fullName evidence="5">DUF4352 domain-containing protein</fullName>
    </recommendedName>
</protein>
<sequence>MASAKQNKPFYKRWWFLTPVIVFASIFAFLIMIALFIPEPTDLDADPASPKTDSITFHKIGETVEAPGITLTVKEVKRSAEIDLYAEGWKRGSRPNETSTAEQGEYISVVTTVKNTGKSSIDLTCGFGVQALLFNTDDQAYDPIDDLERIIDNPECNASLNPGFDTQMTWIYLVPNNTKLDSFGFADPTTHYDDLTFVSIKDAA</sequence>
<dbReference type="EMBL" id="JARUHM010000003">
    <property type="protein sequence ID" value="MDT9410075.1"/>
    <property type="molecule type" value="Genomic_DNA"/>
</dbReference>
<keyword evidence="1" id="KW-0732">Signal</keyword>
<evidence type="ECO:0008006" key="5">
    <source>
        <dbReference type="Google" id="ProtNLM"/>
    </source>
</evidence>
<name>A0ABU3PKU8_9CORY</name>
<evidence type="ECO:0000256" key="2">
    <source>
        <dbReference type="SAM" id="Phobius"/>
    </source>
</evidence>
<dbReference type="InterPro" id="IPR029050">
    <property type="entry name" value="Immunoprotect_excell_Ig-like"/>
</dbReference>
<gene>
    <name evidence="3" type="ORF">P8T80_01500</name>
</gene>
<keyword evidence="2" id="KW-0812">Transmembrane</keyword>
<proteinExistence type="predicted"/>
<evidence type="ECO:0000313" key="3">
    <source>
        <dbReference type="EMBL" id="MDT9410075.1"/>
    </source>
</evidence>